<dbReference type="AlphaFoldDB" id="A0A2A2IFY2"/>
<reference evidence="1 2" key="1">
    <citation type="submission" date="2017-08" db="EMBL/GenBank/DDBJ databases">
        <title>Virgibacillus indicus sp. nov. and Virgibacillus profoundi sp. nov, two moderately halophilic bacteria isolated from marine sediment by using the Microfluidic Streak Plate.</title>
        <authorList>
            <person name="Xu B."/>
            <person name="Hu B."/>
            <person name="Wang J."/>
            <person name="Zhu Y."/>
            <person name="Huang L."/>
            <person name="Du W."/>
            <person name="Huang Y."/>
        </authorList>
    </citation>
    <scope>NUCLEOTIDE SEQUENCE [LARGE SCALE GENOMIC DNA]</scope>
    <source>
        <strain evidence="1 2">IO3-P3-H5</strain>
    </source>
</reference>
<dbReference type="Proteomes" id="UP000218887">
    <property type="component" value="Unassembled WGS sequence"/>
</dbReference>
<sequence length="60" mass="7333">MNKIEQNKQNKEIVNGYKETIKEIKNNLYNVTSIKHRHYLINTIKETDNYIKRMEYFAVQ</sequence>
<accession>A0A2A2IFY2</accession>
<proteinExistence type="predicted"/>
<keyword evidence="2" id="KW-1185">Reference proteome</keyword>
<evidence type="ECO:0000313" key="2">
    <source>
        <dbReference type="Proteomes" id="UP000218887"/>
    </source>
</evidence>
<dbReference type="EMBL" id="NPOA01000004">
    <property type="protein sequence ID" value="PAV30226.1"/>
    <property type="molecule type" value="Genomic_DNA"/>
</dbReference>
<gene>
    <name evidence="1" type="ORF">CIL05_07095</name>
</gene>
<protein>
    <submittedName>
        <fullName evidence="1">Uncharacterized protein</fullName>
    </submittedName>
</protein>
<comment type="caution">
    <text evidence="1">The sequence shown here is derived from an EMBL/GenBank/DDBJ whole genome shotgun (WGS) entry which is preliminary data.</text>
</comment>
<evidence type="ECO:0000313" key="1">
    <source>
        <dbReference type="EMBL" id="PAV30226.1"/>
    </source>
</evidence>
<organism evidence="1 2">
    <name type="scientific">Virgibacillus profundi</name>
    <dbReference type="NCBI Taxonomy" id="2024555"/>
    <lineage>
        <taxon>Bacteria</taxon>
        <taxon>Bacillati</taxon>
        <taxon>Bacillota</taxon>
        <taxon>Bacilli</taxon>
        <taxon>Bacillales</taxon>
        <taxon>Bacillaceae</taxon>
        <taxon>Virgibacillus</taxon>
    </lineage>
</organism>
<dbReference type="RefSeq" id="WP_095654828.1">
    <property type="nucleotide sequence ID" value="NZ_NPOA01000004.1"/>
</dbReference>
<name>A0A2A2IFY2_9BACI</name>